<dbReference type="Pfam" id="PF04411">
    <property type="entry name" value="PDDEXK_7"/>
    <property type="match status" value="1"/>
</dbReference>
<dbReference type="EMBL" id="CADCTR010003342">
    <property type="protein sequence ID" value="CAA9395504.1"/>
    <property type="molecule type" value="Genomic_DNA"/>
</dbReference>
<evidence type="ECO:0000313" key="1">
    <source>
        <dbReference type="EMBL" id="CAA9395504.1"/>
    </source>
</evidence>
<proteinExistence type="predicted"/>
<organism evidence="1">
    <name type="scientific">uncultured Chloroflexia bacterium</name>
    <dbReference type="NCBI Taxonomy" id="1672391"/>
    <lineage>
        <taxon>Bacteria</taxon>
        <taxon>Bacillati</taxon>
        <taxon>Chloroflexota</taxon>
        <taxon>Chloroflexia</taxon>
        <taxon>environmental samples</taxon>
    </lineage>
</organism>
<feature type="non-terminal residue" evidence="1">
    <location>
        <position position="1"/>
    </location>
</feature>
<sequence length="207" mass="22495">LFQRASQPIFEDVQQAIDLRSIDKLYEYWVWFELIDSIAAHTSEPPVISVSGDQFGAPAHGQRAYFAGHGTLHYNKSYAGHRVYSPVTLRPDYVWERTDGRLIVLDAKFRLDNLGELVTTSNGDTQGVLAKAKDADLVKMHAYRDAIGGVAAAIVLYPGSKFGFWNVNGTMTKVVGIGDVIEGALHGVGAIPLRPTMANATEGPGHG</sequence>
<dbReference type="InterPro" id="IPR007505">
    <property type="entry name" value="PDDEXK_7"/>
</dbReference>
<accession>A0A6J4NTU9</accession>
<dbReference type="AlphaFoldDB" id="A0A6J4NTU9"/>
<reference evidence="1" key="1">
    <citation type="submission" date="2020-02" db="EMBL/GenBank/DDBJ databases">
        <authorList>
            <person name="Meier V. D."/>
        </authorList>
    </citation>
    <scope>NUCLEOTIDE SEQUENCE</scope>
    <source>
        <strain evidence="1">AVDCRST_MAG93</strain>
    </source>
</reference>
<name>A0A6J4NTU9_9CHLR</name>
<gene>
    <name evidence="1" type="ORF">AVDCRST_MAG93-9950</name>
</gene>
<protein>
    <submittedName>
        <fullName evidence="1">Uncharacterized protein</fullName>
    </submittedName>
</protein>